<protein>
    <recommendedName>
        <fullName evidence="4">Major facilitator superfamily (MFS) profile domain-containing protein</fullName>
    </recommendedName>
</protein>
<comment type="caution">
    <text evidence="2">The sequence shown here is derived from an EMBL/GenBank/DDBJ whole genome shotgun (WGS) entry which is preliminary data.</text>
</comment>
<dbReference type="EMBL" id="JBHSXH010000009">
    <property type="protein sequence ID" value="MFC6823908.1"/>
    <property type="molecule type" value="Genomic_DNA"/>
</dbReference>
<keyword evidence="3" id="KW-1185">Reference proteome</keyword>
<dbReference type="Proteomes" id="UP001596408">
    <property type="component" value="Unassembled WGS sequence"/>
</dbReference>
<keyword evidence="1" id="KW-0472">Membrane</keyword>
<evidence type="ECO:0000256" key="1">
    <source>
        <dbReference type="SAM" id="Phobius"/>
    </source>
</evidence>
<evidence type="ECO:0000313" key="3">
    <source>
        <dbReference type="Proteomes" id="UP001596408"/>
    </source>
</evidence>
<name>A0ABD5TYJ9_9EURY</name>
<gene>
    <name evidence="2" type="ORF">ACFQEV_02715</name>
</gene>
<evidence type="ECO:0000313" key="2">
    <source>
        <dbReference type="EMBL" id="MFC6823908.1"/>
    </source>
</evidence>
<reference evidence="2 3" key="1">
    <citation type="journal article" date="2019" name="Int. J. Syst. Evol. Microbiol.">
        <title>The Global Catalogue of Microorganisms (GCM) 10K type strain sequencing project: providing services to taxonomists for standard genome sequencing and annotation.</title>
        <authorList>
            <consortium name="The Broad Institute Genomics Platform"/>
            <consortium name="The Broad Institute Genome Sequencing Center for Infectious Disease"/>
            <person name="Wu L."/>
            <person name="Ma J."/>
        </authorList>
    </citation>
    <scope>NUCLEOTIDE SEQUENCE [LARGE SCALE GENOMIC DNA]</scope>
    <source>
        <strain evidence="2 3">YIM 94188</strain>
    </source>
</reference>
<feature type="transmembrane region" description="Helical" evidence="1">
    <location>
        <begin position="18"/>
        <end position="38"/>
    </location>
</feature>
<evidence type="ECO:0008006" key="4">
    <source>
        <dbReference type="Google" id="ProtNLM"/>
    </source>
</evidence>
<feature type="transmembrane region" description="Helical" evidence="1">
    <location>
        <begin position="69"/>
        <end position="86"/>
    </location>
</feature>
<keyword evidence="1" id="KW-1133">Transmembrane helix</keyword>
<organism evidence="2 3">
    <name type="scientific">Halopelagius fulvigenes</name>
    <dbReference type="NCBI Taxonomy" id="1198324"/>
    <lineage>
        <taxon>Archaea</taxon>
        <taxon>Methanobacteriati</taxon>
        <taxon>Methanobacteriota</taxon>
        <taxon>Stenosarchaea group</taxon>
        <taxon>Halobacteria</taxon>
        <taxon>Halobacteriales</taxon>
        <taxon>Haloferacaceae</taxon>
    </lineage>
</organism>
<sequence>MPSFFDSGHGFMSSLDEIVIMLTAVVLLTMIGAVVEYLRDSDGWSVLGALLGYLVAVVFLAPPAFAGEWHYAIIAAVPVFVVVYLYKGRHER</sequence>
<accession>A0ABD5TYJ9</accession>
<dbReference type="RefSeq" id="WP_379692447.1">
    <property type="nucleotide sequence ID" value="NZ_JBHSXH010000009.1"/>
</dbReference>
<keyword evidence="1" id="KW-0812">Transmembrane</keyword>
<dbReference type="AlphaFoldDB" id="A0ABD5TYJ9"/>
<proteinExistence type="predicted"/>
<feature type="transmembrane region" description="Helical" evidence="1">
    <location>
        <begin position="45"/>
        <end position="63"/>
    </location>
</feature>